<sequence length="355" mass="40634">MSIEIRTYDGSAEELSEFIVGNWLKSYSEKMAVPDWSPAYFNWQMTGPEIPDREYLISAWKEGKLVGTLLAMPFPMWYLGKEVIGAQGSWLTVDPEVRRAGAAKMMALEVAKRQRERNCLARVGYAFGTGKTSLGPRFWKTAKENTSFVKPVRLWVRLLDSQTFIDWTNNTFERTMMKVLPNAVCNVDPVSSDVAIRDYVPEDLQSCQELINRQAKTADLAILWPADRLQRQLQHSDFVNTMLVTRDEKIVGFLNYHKIGIHLRGLIPAAIVDILACQEMTKKETNSLLNAFCQRMKDEGVKMMLLREFVNQPKRLLLKSRFIPQPVDSTLLLSRSDPQADITPSKVKSIQVLWR</sequence>
<organism evidence="1 2">
    <name type="scientific">Rubinisphaera italica</name>
    <dbReference type="NCBI Taxonomy" id="2527969"/>
    <lineage>
        <taxon>Bacteria</taxon>
        <taxon>Pseudomonadati</taxon>
        <taxon>Planctomycetota</taxon>
        <taxon>Planctomycetia</taxon>
        <taxon>Planctomycetales</taxon>
        <taxon>Planctomycetaceae</taxon>
        <taxon>Rubinisphaera</taxon>
    </lineage>
</organism>
<dbReference type="GO" id="GO:0016747">
    <property type="term" value="F:acyltransferase activity, transferring groups other than amino-acyl groups"/>
    <property type="evidence" value="ECO:0007669"/>
    <property type="project" value="InterPro"/>
</dbReference>
<dbReference type="InterPro" id="IPR016181">
    <property type="entry name" value="Acyl_CoA_acyltransferase"/>
</dbReference>
<evidence type="ECO:0000313" key="1">
    <source>
        <dbReference type="EMBL" id="TWT63699.1"/>
    </source>
</evidence>
<protein>
    <recommendedName>
        <fullName evidence="3">N-acetyltransferase domain-containing protein</fullName>
    </recommendedName>
</protein>
<name>A0A5C5XMA7_9PLAN</name>
<evidence type="ECO:0000313" key="2">
    <source>
        <dbReference type="Proteomes" id="UP000316095"/>
    </source>
</evidence>
<dbReference type="Gene3D" id="3.40.630.170">
    <property type="match status" value="1"/>
</dbReference>
<dbReference type="AlphaFoldDB" id="A0A5C5XMA7"/>
<reference evidence="1 2" key="1">
    <citation type="submission" date="2019-02" db="EMBL/GenBank/DDBJ databases">
        <title>Deep-cultivation of Planctomycetes and their phenomic and genomic characterization uncovers novel biology.</title>
        <authorList>
            <person name="Wiegand S."/>
            <person name="Jogler M."/>
            <person name="Boedeker C."/>
            <person name="Pinto D."/>
            <person name="Vollmers J."/>
            <person name="Rivas-Marin E."/>
            <person name="Kohn T."/>
            <person name="Peeters S.H."/>
            <person name="Heuer A."/>
            <person name="Rast P."/>
            <person name="Oberbeckmann S."/>
            <person name="Bunk B."/>
            <person name="Jeske O."/>
            <person name="Meyerdierks A."/>
            <person name="Storesund J.E."/>
            <person name="Kallscheuer N."/>
            <person name="Luecker S."/>
            <person name="Lage O.M."/>
            <person name="Pohl T."/>
            <person name="Merkel B.J."/>
            <person name="Hornburger P."/>
            <person name="Mueller R.-W."/>
            <person name="Bruemmer F."/>
            <person name="Labrenz M."/>
            <person name="Spormann A.M."/>
            <person name="Op Den Camp H."/>
            <person name="Overmann J."/>
            <person name="Amann R."/>
            <person name="Jetten M.S.M."/>
            <person name="Mascher T."/>
            <person name="Medema M.H."/>
            <person name="Devos D.P."/>
            <person name="Kaster A.-K."/>
            <person name="Ovreas L."/>
            <person name="Rohde M."/>
            <person name="Galperin M.Y."/>
            <person name="Jogler C."/>
        </authorList>
    </citation>
    <scope>NUCLEOTIDE SEQUENCE [LARGE SCALE GENOMIC DNA]</scope>
    <source>
        <strain evidence="1 2">Pan54</strain>
    </source>
</reference>
<gene>
    <name evidence="1" type="ORF">Pan54_44570</name>
</gene>
<accession>A0A5C5XMA7</accession>
<proteinExistence type="predicted"/>
<dbReference type="RefSeq" id="WP_146505483.1">
    <property type="nucleotide sequence ID" value="NZ_SJPG01000001.1"/>
</dbReference>
<dbReference type="Pfam" id="PF13527">
    <property type="entry name" value="Acetyltransf_9"/>
    <property type="match status" value="1"/>
</dbReference>
<dbReference type="SUPFAM" id="SSF55729">
    <property type="entry name" value="Acyl-CoA N-acyltransferases (Nat)"/>
    <property type="match status" value="1"/>
</dbReference>
<dbReference type="EMBL" id="SJPG01000001">
    <property type="protein sequence ID" value="TWT63699.1"/>
    <property type="molecule type" value="Genomic_DNA"/>
</dbReference>
<comment type="caution">
    <text evidence="1">The sequence shown here is derived from an EMBL/GenBank/DDBJ whole genome shotgun (WGS) entry which is preliminary data.</text>
</comment>
<dbReference type="OrthoDB" id="58489at2"/>
<evidence type="ECO:0008006" key="3">
    <source>
        <dbReference type="Google" id="ProtNLM"/>
    </source>
</evidence>
<dbReference type="Proteomes" id="UP000316095">
    <property type="component" value="Unassembled WGS sequence"/>
</dbReference>
<keyword evidence="2" id="KW-1185">Reference proteome</keyword>